<evidence type="ECO:0000313" key="1">
    <source>
        <dbReference type="EMBL" id="KAG1778188.1"/>
    </source>
</evidence>
<protein>
    <submittedName>
        <fullName evidence="1">Uncharacterized protein</fullName>
    </submittedName>
</protein>
<dbReference type="AlphaFoldDB" id="A0A9P7D3W5"/>
<reference evidence="1" key="1">
    <citation type="journal article" date="2020" name="New Phytol.">
        <title>Comparative genomics reveals dynamic genome evolution in host specialist ectomycorrhizal fungi.</title>
        <authorList>
            <person name="Lofgren L.A."/>
            <person name="Nguyen N.H."/>
            <person name="Vilgalys R."/>
            <person name="Ruytinx J."/>
            <person name="Liao H.L."/>
            <person name="Branco S."/>
            <person name="Kuo A."/>
            <person name="LaButti K."/>
            <person name="Lipzen A."/>
            <person name="Andreopoulos W."/>
            <person name="Pangilinan J."/>
            <person name="Riley R."/>
            <person name="Hundley H."/>
            <person name="Na H."/>
            <person name="Barry K."/>
            <person name="Grigoriev I.V."/>
            <person name="Stajich J.E."/>
            <person name="Kennedy P.G."/>
        </authorList>
    </citation>
    <scope>NUCLEOTIDE SEQUENCE</scope>
    <source>
        <strain evidence="1">DOB743</strain>
    </source>
</reference>
<accession>A0A9P7D3W5</accession>
<proteinExistence type="predicted"/>
<dbReference type="EMBL" id="JABBWD010000017">
    <property type="protein sequence ID" value="KAG1778188.1"/>
    <property type="molecule type" value="Genomic_DNA"/>
</dbReference>
<comment type="caution">
    <text evidence="1">The sequence shown here is derived from an EMBL/GenBank/DDBJ whole genome shotgun (WGS) entry which is preliminary data.</text>
</comment>
<dbReference type="OrthoDB" id="10652169at2759"/>
<gene>
    <name evidence="1" type="ORF">EV702DRAFT_1044866</name>
</gene>
<organism evidence="1 2">
    <name type="scientific">Suillus placidus</name>
    <dbReference type="NCBI Taxonomy" id="48579"/>
    <lineage>
        <taxon>Eukaryota</taxon>
        <taxon>Fungi</taxon>
        <taxon>Dikarya</taxon>
        <taxon>Basidiomycota</taxon>
        <taxon>Agaricomycotina</taxon>
        <taxon>Agaricomycetes</taxon>
        <taxon>Agaricomycetidae</taxon>
        <taxon>Boletales</taxon>
        <taxon>Suillineae</taxon>
        <taxon>Suillaceae</taxon>
        <taxon>Suillus</taxon>
    </lineage>
</organism>
<name>A0A9P7D3W5_9AGAM</name>
<sequence>MTWAAWVPVVLYFQEVLDVGHQEPLVQLPVETDPARLAQHEGMQGNVGCQKAAVVVACYQARTANVNVCSRVARVVTKMKMAGDVRRAEWKEKMCRKMAGETMTRDCGRGLRCLLWTMRTYSSWRALVIGKVAFMKQQLRELFHNTAKYQIYLKLFEGNHICCRVQIVHIEEITTEVQNRKLSNSDSGPDRPSLKLSTRLLVLAPRCNDSRRRLATQDSPRKVSQISEVKERMLARVTKSDLVPTRQFSDPGQSNN</sequence>
<keyword evidence="2" id="KW-1185">Reference proteome</keyword>
<evidence type="ECO:0000313" key="2">
    <source>
        <dbReference type="Proteomes" id="UP000714275"/>
    </source>
</evidence>
<dbReference type="Proteomes" id="UP000714275">
    <property type="component" value="Unassembled WGS sequence"/>
</dbReference>